<evidence type="ECO:0000256" key="2">
    <source>
        <dbReference type="SAM" id="SignalP"/>
    </source>
</evidence>
<dbReference type="EMBL" id="CAXKWB010009958">
    <property type="protein sequence ID" value="CAL4096329.1"/>
    <property type="molecule type" value="Genomic_DNA"/>
</dbReference>
<protein>
    <submittedName>
        <fullName evidence="3">Uncharacterized protein</fullName>
    </submittedName>
</protein>
<evidence type="ECO:0000313" key="3">
    <source>
        <dbReference type="EMBL" id="CAL4096329.1"/>
    </source>
</evidence>
<sequence>MHRLLLLLTLVQGVFLGPVSLSGAPTLIVEPQLTSVVVRFIRTYPWNTVSDYDLFIYTGLGPLETELCSHTFTCTAEFPDLCTFNTIAYCDPLPPCTSILVVISFYNRTGLTYELIEEGATTLCETTTSIITTTPTTTGILEPRHLSGVPDLTLIPHMISVDIIFLRVYPWNGITDYTFIIYKGTDGTEDDLCSQAFTCTELACKINSDEYCNPLPPCTDVFVEVMTENDEFTSESTKTLCKTTTTTIVTTASTTTEPTTSTTPTTTTTPSVDIDLILQPHMTFVDVLFFRVYPWNEVTDYTLIIFKGTDESGDELCHQPFTCSEAECIVDSGTYCDPLPPCTDVAVGVTIQNANFTTESTTTLCETTTTTIVTTTPTTTEPSTITTSTPPTTTASTQMASSTTLSTTTTPETTHYTTTQSTTWGCSTYTSSSTSTTTSSSTESISSQAPSVSIITTTVRPGVPLRCFYCSDDQTDSNYDSECGRNGYDGVSDTSYSHHSCYVTIWNDGSKIVRGMTGLSSEPGFCDDLGDRMTCYCITNDCNSGLCRDCFVDHTTPKTTRHPTQPTLPPASTASPGTGLECYSCIDCQTVTEDTPTAVSQNHLSCFISIIAESGAELVIRGGDAVPHIDGDCVHEDGAFICYCSTNLCNMNPAIY</sequence>
<accession>A0AAV2QQ01</accession>
<feature type="chain" id="PRO_5043382602" evidence="2">
    <location>
        <begin position="17"/>
        <end position="656"/>
    </location>
</feature>
<proteinExistence type="predicted"/>
<feature type="signal peptide" evidence="2">
    <location>
        <begin position="1"/>
        <end position="16"/>
    </location>
</feature>
<gene>
    <name evidence="3" type="ORF">MNOR_LOCUS15711</name>
</gene>
<name>A0AAV2QQ01_MEGNR</name>
<reference evidence="3 4" key="1">
    <citation type="submission" date="2024-05" db="EMBL/GenBank/DDBJ databases">
        <authorList>
            <person name="Wallberg A."/>
        </authorList>
    </citation>
    <scope>NUCLEOTIDE SEQUENCE [LARGE SCALE GENOMIC DNA]</scope>
</reference>
<keyword evidence="4" id="KW-1185">Reference proteome</keyword>
<feature type="region of interest" description="Disordered" evidence="1">
    <location>
        <begin position="375"/>
        <end position="420"/>
    </location>
</feature>
<dbReference type="AlphaFoldDB" id="A0AAV2QQ01"/>
<organism evidence="3 4">
    <name type="scientific">Meganyctiphanes norvegica</name>
    <name type="common">Northern krill</name>
    <name type="synonym">Thysanopoda norvegica</name>
    <dbReference type="NCBI Taxonomy" id="48144"/>
    <lineage>
        <taxon>Eukaryota</taxon>
        <taxon>Metazoa</taxon>
        <taxon>Ecdysozoa</taxon>
        <taxon>Arthropoda</taxon>
        <taxon>Crustacea</taxon>
        <taxon>Multicrustacea</taxon>
        <taxon>Malacostraca</taxon>
        <taxon>Eumalacostraca</taxon>
        <taxon>Eucarida</taxon>
        <taxon>Euphausiacea</taxon>
        <taxon>Euphausiidae</taxon>
        <taxon>Meganyctiphanes</taxon>
    </lineage>
</organism>
<comment type="caution">
    <text evidence="3">The sequence shown here is derived from an EMBL/GenBank/DDBJ whole genome shotgun (WGS) entry which is preliminary data.</text>
</comment>
<evidence type="ECO:0000313" key="4">
    <source>
        <dbReference type="Proteomes" id="UP001497623"/>
    </source>
</evidence>
<dbReference type="Proteomes" id="UP001497623">
    <property type="component" value="Unassembled WGS sequence"/>
</dbReference>
<evidence type="ECO:0000256" key="1">
    <source>
        <dbReference type="SAM" id="MobiDB-lite"/>
    </source>
</evidence>
<keyword evidence="2" id="KW-0732">Signal</keyword>